<feature type="domain" description="PKD-like" evidence="2">
    <location>
        <begin position="448"/>
        <end position="527"/>
    </location>
</feature>
<feature type="chain" id="PRO_5036981815" evidence="1">
    <location>
        <begin position="18"/>
        <end position="623"/>
    </location>
</feature>
<keyword evidence="4" id="KW-1185">Reference proteome</keyword>
<dbReference type="InterPro" id="IPR026444">
    <property type="entry name" value="Secre_tail"/>
</dbReference>
<proteinExistence type="predicted"/>
<dbReference type="Proteomes" id="UP000614216">
    <property type="component" value="Unassembled WGS sequence"/>
</dbReference>
<accession>A0A937FTG5</accession>
<keyword evidence="3" id="KW-0645">Protease</keyword>
<comment type="caution">
    <text evidence="3">The sequence shown here is derived from an EMBL/GenBank/DDBJ whole genome shotgun (WGS) entry which is preliminary data.</text>
</comment>
<dbReference type="AlphaFoldDB" id="A0A937FTG5"/>
<dbReference type="NCBIfam" id="TIGR04183">
    <property type="entry name" value="Por_Secre_tail"/>
    <property type="match status" value="1"/>
</dbReference>
<keyword evidence="3" id="KW-0482">Metalloprotease</keyword>
<dbReference type="EMBL" id="JAEUGD010000005">
    <property type="protein sequence ID" value="MBL6445344.1"/>
    <property type="molecule type" value="Genomic_DNA"/>
</dbReference>
<dbReference type="Gene3D" id="3.40.390.10">
    <property type="entry name" value="Collagenase (Catalytic Domain)"/>
    <property type="match status" value="1"/>
</dbReference>
<protein>
    <submittedName>
        <fullName evidence="3">Zinc-dependent metalloprotease</fullName>
    </submittedName>
</protein>
<feature type="signal peptide" evidence="1">
    <location>
        <begin position="1"/>
        <end position="17"/>
    </location>
</feature>
<name>A0A937FTG5_9BACT</name>
<dbReference type="InterPro" id="IPR045829">
    <property type="entry name" value="PKD_6"/>
</dbReference>
<evidence type="ECO:0000256" key="1">
    <source>
        <dbReference type="SAM" id="SignalP"/>
    </source>
</evidence>
<dbReference type="SUPFAM" id="SSF55486">
    <property type="entry name" value="Metalloproteases ('zincins'), catalytic domain"/>
    <property type="match status" value="2"/>
</dbReference>
<reference evidence="3" key="1">
    <citation type="submission" date="2021-01" db="EMBL/GenBank/DDBJ databases">
        <title>Fulvivirga kasyanovii gen. nov., sp nov., a novel member of the phylum Bacteroidetes isolated from seawater in a mussel farm.</title>
        <authorList>
            <person name="Zhao L.-H."/>
            <person name="Wang Z.-J."/>
        </authorList>
    </citation>
    <scope>NUCLEOTIDE SEQUENCE</scope>
    <source>
        <strain evidence="3">29W222</strain>
    </source>
</reference>
<keyword evidence="3" id="KW-0378">Hydrolase</keyword>
<keyword evidence="1" id="KW-0732">Signal</keyword>
<dbReference type="InterPro" id="IPR024079">
    <property type="entry name" value="MetalloPept_cat_dom_sf"/>
</dbReference>
<sequence>MKQIFLFLIIISTSTFAQNTAPECGTPPLDSASIVNLPWFGNNIFLKEYKQKKEKEKKEKKEKKFKGLEESILSTQTVCTPFDYLVPVRMVIWQNSSNNSQMTSEVAESILMEANNRFLSAGSSIQFYLVRSPLSISNNAYSDGLTGGEELDMFLAQYNSKQITVHLIGGGGSLGTAMKSLKSLWIRTDPNGGNLDLFGSSIYIERLGGTLAHEFGHVLGLSHTHDAARLSTSEDNGAIYNNCYQESVSRSRRNKIGCISTYKKLKCEINGDQLCDTEADPNMNKFSYIDNPNATNGCIYTLPPSGDYRSDNWGILWSPNAKNIMAYNNRRCRNFFSDGQITVMKHTLDTDWSNVTPELSISKSQVCYNGTATVSMPSYYGDGYTSIYGASYRWEDGAGISASSGQTTKSLTVRGTSSSFSGYSPVKVFVSSPVGSFCLQTYVWVGVPPAPASISGNTDSCIGASEFYFTPGSSHASSYDWTIDPFGSNWAIEFENNTESRIRIGYSSAYVNVQAVNNCGSSNKKYILVNGEECDVNCTMRLVLSPNPKKSEVVNLRIIEPCLTTNNADKYIIVIYDNQGHKIIEEQSSENSFQINDILGPGIYHIIVSRKGKVVSEQLIVEE</sequence>
<evidence type="ECO:0000313" key="4">
    <source>
        <dbReference type="Proteomes" id="UP000614216"/>
    </source>
</evidence>
<gene>
    <name evidence="3" type="ORF">JMN32_03430</name>
</gene>
<dbReference type="RefSeq" id="WP_202854894.1">
    <property type="nucleotide sequence ID" value="NZ_JAEUGD010000005.1"/>
</dbReference>
<evidence type="ECO:0000313" key="3">
    <source>
        <dbReference type="EMBL" id="MBL6445344.1"/>
    </source>
</evidence>
<dbReference type="GO" id="GO:0008237">
    <property type="term" value="F:metallopeptidase activity"/>
    <property type="evidence" value="ECO:0007669"/>
    <property type="project" value="UniProtKB-KW"/>
</dbReference>
<organism evidence="3 4">
    <name type="scientific">Fulvivirga marina</name>
    <dbReference type="NCBI Taxonomy" id="2494733"/>
    <lineage>
        <taxon>Bacteria</taxon>
        <taxon>Pseudomonadati</taxon>
        <taxon>Bacteroidota</taxon>
        <taxon>Cytophagia</taxon>
        <taxon>Cytophagales</taxon>
        <taxon>Fulvivirgaceae</taxon>
        <taxon>Fulvivirga</taxon>
    </lineage>
</organism>
<evidence type="ECO:0000259" key="2">
    <source>
        <dbReference type="Pfam" id="PF19408"/>
    </source>
</evidence>
<dbReference type="Pfam" id="PF19408">
    <property type="entry name" value="PKD_6"/>
    <property type="match status" value="1"/>
</dbReference>